<dbReference type="PANTHER" id="PTHR43963">
    <property type="entry name" value="CARBONYL REDUCTASE 1-RELATED"/>
    <property type="match status" value="1"/>
</dbReference>
<dbReference type="EMBL" id="DS231618">
    <property type="protein sequence ID" value="EDU47533.1"/>
    <property type="molecule type" value="Genomic_DNA"/>
</dbReference>
<evidence type="ECO:0000256" key="2">
    <source>
        <dbReference type="ARBA" id="ARBA00022857"/>
    </source>
</evidence>
<accession>B2W4S6</accession>
<dbReference type="PRINTS" id="PR00081">
    <property type="entry name" value="GDHRDH"/>
</dbReference>
<name>B2W4S6_PYRTR</name>
<evidence type="ECO:0000313" key="5">
    <source>
        <dbReference type="EMBL" id="EDU47533.1"/>
    </source>
</evidence>
<proteinExistence type="inferred from homology"/>
<dbReference type="InParanoid" id="B2W4S6"/>
<dbReference type="Pfam" id="PF00106">
    <property type="entry name" value="adh_short"/>
    <property type="match status" value="1"/>
</dbReference>
<dbReference type="STRING" id="426418.B2W4S6"/>
<dbReference type="Gene3D" id="3.40.50.720">
    <property type="entry name" value="NAD(P)-binding Rossmann-like Domain"/>
    <property type="match status" value="1"/>
</dbReference>
<sequence>MPAVGTPARWQLGDSHNLDFEVSLMQHLYKRMTMLVPDANSCDKISNRALGAPFIMMKRLPSVPSHDIWYEDGRRNHLSASRISPETEVKQVNMLRSLAKFMAQLQFLEFNCLGIPIFNNGAVLIHSQSVSPPQHNSMIPTSWTVLTSRLPQNVHKMPAPLTIVVTGSNRGIGQGIIHLLSKTQHPRPLTIYATSRSGTALSISAIPPNEIHYAKLDITSIASINAFLRTTLPETGKIDVLINNAGINNNKNETADTAAQTIDVNYHSTKTICKIFLHEGKMKDTQGARIVNVSSTASALSNYPASTQSRFHSVKTVSDINVLADKYVSSVRSNSQEAAGFGAPPKSYQVSKALVNALTVVLARENEEAAEDVGGGGEDSG</sequence>
<organism evidence="5 6">
    <name type="scientific">Pyrenophora tritici-repentis (strain Pt-1C-BFP)</name>
    <name type="common">Wheat tan spot fungus</name>
    <name type="synonym">Drechslera tritici-repentis</name>
    <dbReference type="NCBI Taxonomy" id="426418"/>
    <lineage>
        <taxon>Eukaryota</taxon>
        <taxon>Fungi</taxon>
        <taxon>Dikarya</taxon>
        <taxon>Ascomycota</taxon>
        <taxon>Pezizomycotina</taxon>
        <taxon>Dothideomycetes</taxon>
        <taxon>Pleosporomycetidae</taxon>
        <taxon>Pleosporales</taxon>
        <taxon>Pleosporineae</taxon>
        <taxon>Pleosporaceae</taxon>
        <taxon>Pyrenophora</taxon>
    </lineage>
</organism>
<evidence type="ECO:0000256" key="3">
    <source>
        <dbReference type="ARBA" id="ARBA00023002"/>
    </source>
</evidence>
<comment type="similarity">
    <text evidence="1 4">Belongs to the short-chain dehydrogenases/reductases (SDR) family.</text>
</comment>
<dbReference type="eggNOG" id="KOG1208">
    <property type="taxonomic scope" value="Eukaryota"/>
</dbReference>
<dbReference type="GO" id="GO:0016491">
    <property type="term" value="F:oxidoreductase activity"/>
    <property type="evidence" value="ECO:0007669"/>
    <property type="project" value="UniProtKB-KW"/>
</dbReference>
<dbReference type="GeneID" id="6342867"/>
<evidence type="ECO:0000313" key="6">
    <source>
        <dbReference type="Proteomes" id="UP000001471"/>
    </source>
</evidence>
<reference evidence="6" key="1">
    <citation type="journal article" date="2013" name="G3 (Bethesda)">
        <title>Comparative genomics of a plant-pathogenic fungus, Pyrenophora tritici-repentis, reveals transduplication and the impact of repeat elements on pathogenicity and population divergence.</title>
        <authorList>
            <person name="Manning V.A."/>
            <person name="Pandelova I."/>
            <person name="Dhillon B."/>
            <person name="Wilhelm L.J."/>
            <person name="Goodwin S.B."/>
            <person name="Berlin A.M."/>
            <person name="Figueroa M."/>
            <person name="Freitag M."/>
            <person name="Hane J.K."/>
            <person name="Henrissat B."/>
            <person name="Holman W.H."/>
            <person name="Kodira C.D."/>
            <person name="Martin J."/>
            <person name="Oliver R.P."/>
            <person name="Robbertse B."/>
            <person name="Schackwitz W."/>
            <person name="Schwartz D.C."/>
            <person name="Spatafora J.W."/>
            <person name="Turgeon B.G."/>
            <person name="Yandava C."/>
            <person name="Young S."/>
            <person name="Zhou S."/>
            <person name="Zeng Q."/>
            <person name="Grigoriev I.V."/>
            <person name="Ma L.-J."/>
            <person name="Ciuffetti L.M."/>
        </authorList>
    </citation>
    <scope>NUCLEOTIDE SEQUENCE [LARGE SCALE GENOMIC DNA]</scope>
    <source>
        <strain evidence="6">Pt-1C-BFP</strain>
    </source>
</reference>
<gene>
    <name evidence="5" type="ORF">PTRG_04626</name>
</gene>
<keyword evidence="3" id="KW-0560">Oxidoreductase</keyword>
<dbReference type="PANTHER" id="PTHR43963:SF6">
    <property type="entry name" value="CHAIN DEHYDROGENASE FAMILY PROTEIN, PUTATIVE (AFU_ORTHOLOGUE AFUA_3G15350)-RELATED"/>
    <property type="match status" value="1"/>
</dbReference>
<dbReference type="InterPro" id="IPR036291">
    <property type="entry name" value="NAD(P)-bd_dom_sf"/>
</dbReference>
<dbReference type="KEGG" id="ptrr:6342867"/>
<dbReference type="PRINTS" id="PR00080">
    <property type="entry name" value="SDRFAMILY"/>
</dbReference>
<dbReference type="OrthoDB" id="191139at2759"/>
<dbReference type="InterPro" id="IPR002347">
    <property type="entry name" value="SDR_fam"/>
</dbReference>
<dbReference type="RefSeq" id="XP_001934959.2">
    <property type="nucleotide sequence ID" value="XM_001934924.2"/>
</dbReference>
<protein>
    <submittedName>
        <fullName evidence="5">Carbonyl reductase 1</fullName>
    </submittedName>
</protein>
<dbReference type="Proteomes" id="UP000001471">
    <property type="component" value="Unassembled WGS sequence"/>
</dbReference>
<dbReference type="SUPFAM" id="SSF51735">
    <property type="entry name" value="NAD(P)-binding Rossmann-fold domains"/>
    <property type="match status" value="1"/>
</dbReference>
<evidence type="ECO:0000256" key="4">
    <source>
        <dbReference type="RuleBase" id="RU000363"/>
    </source>
</evidence>
<keyword evidence="2" id="KW-0521">NADP</keyword>
<dbReference type="HOGENOM" id="CLU_725919_0_0_1"/>
<evidence type="ECO:0000256" key="1">
    <source>
        <dbReference type="ARBA" id="ARBA00006484"/>
    </source>
</evidence>
<dbReference type="AlphaFoldDB" id="B2W4S6"/>